<feature type="transmembrane region" description="Helical" evidence="1">
    <location>
        <begin position="201"/>
        <end position="223"/>
    </location>
</feature>
<sequence length="358" mass="37156">MRHALLPRIGTVLLALAGAGVFHAMGLPLPFLFGPMAFCLVAALMGARLRGLGQISVGARTILGVAVGASITPAVVGQIPQMAMSVALVPLYVLIIGLVGVPFFRRLGFDPATSYYAAMPGGLQDMVVFGQEAGADVRALSLIHVTRVAVLVTLAPMILVWLYDAPLSGSMGAPLSSIGWDQLAWMVAAALVGWKGGEAVGLFGASILGPMITTGALSLAGIITQRPPAEAIMLAQLFIGIGIGVHYVGVTLRELRVFVLSGLAFVLILAVLAAAFTEFVVLTGLARPLEGFLAFAPGGQAELTVMAIVVGADLGFVVLHHLTRIVVVITGAPIVARFMGVKPPPKPGRRARSPRNRP</sequence>
<dbReference type="Proteomes" id="UP000285530">
    <property type="component" value="Unassembled WGS sequence"/>
</dbReference>
<dbReference type="PANTHER" id="PTHR38457:SF1">
    <property type="entry name" value="REGULATOR ABRB-RELATED"/>
    <property type="match status" value="1"/>
</dbReference>
<feature type="transmembrane region" description="Helical" evidence="1">
    <location>
        <begin position="175"/>
        <end position="194"/>
    </location>
</feature>
<feature type="transmembrane region" description="Helical" evidence="1">
    <location>
        <begin position="57"/>
        <end position="76"/>
    </location>
</feature>
<feature type="transmembrane region" description="Helical" evidence="1">
    <location>
        <begin position="29"/>
        <end position="45"/>
    </location>
</feature>
<evidence type="ECO:0000256" key="1">
    <source>
        <dbReference type="SAM" id="Phobius"/>
    </source>
</evidence>
<reference evidence="2 3" key="1">
    <citation type="submission" date="2018-09" db="EMBL/GenBank/DDBJ databases">
        <title>Paracoccus onubensis nov. sp. a moderate halophilic bacterium isolated from Gruta de las Maravillas (Aracena, Spain).</title>
        <authorList>
            <person name="Jurado V."/>
            <person name="Gutierrez-Patricio S."/>
            <person name="Gonzalez-Pimentel J.L."/>
            <person name="Laiz L."/>
            <person name="Saiz-Jimenez C."/>
        </authorList>
    </citation>
    <scope>NUCLEOTIDE SEQUENCE [LARGE SCALE GENOMIC DNA]</scope>
    <source>
        <strain evidence="2 3">DSM 19484</strain>
    </source>
</reference>
<keyword evidence="1" id="KW-1133">Transmembrane helix</keyword>
<dbReference type="AlphaFoldDB" id="A0A418ZZF8"/>
<dbReference type="GO" id="GO:0010468">
    <property type="term" value="P:regulation of gene expression"/>
    <property type="evidence" value="ECO:0007669"/>
    <property type="project" value="InterPro"/>
</dbReference>
<name>A0A418ZZF8_9RHOB</name>
<dbReference type="OrthoDB" id="7157734at2"/>
<keyword evidence="1" id="KW-0472">Membrane</keyword>
<keyword evidence="3" id="KW-1185">Reference proteome</keyword>
<gene>
    <name evidence="2" type="ORF">D3P06_05305</name>
</gene>
<dbReference type="EMBL" id="QZEV01000015">
    <property type="protein sequence ID" value="RJL05966.1"/>
    <property type="molecule type" value="Genomic_DNA"/>
</dbReference>
<accession>A0A418ZZF8</accession>
<dbReference type="RefSeq" id="WP_119885566.1">
    <property type="nucleotide sequence ID" value="NZ_CP067169.1"/>
</dbReference>
<organism evidence="2 3">
    <name type="scientific">Paracoccus aestuarii</name>
    <dbReference type="NCBI Taxonomy" id="453842"/>
    <lineage>
        <taxon>Bacteria</taxon>
        <taxon>Pseudomonadati</taxon>
        <taxon>Pseudomonadota</taxon>
        <taxon>Alphaproteobacteria</taxon>
        <taxon>Rhodobacterales</taxon>
        <taxon>Paracoccaceae</taxon>
        <taxon>Paracoccus</taxon>
    </lineage>
</organism>
<proteinExistence type="predicted"/>
<evidence type="ECO:0000313" key="2">
    <source>
        <dbReference type="EMBL" id="RJL05966.1"/>
    </source>
</evidence>
<feature type="transmembrane region" description="Helical" evidence="1">
    <location>
        <begin position="305"/>
        <end position="336"/>
    </location>
</feature>
<dbReference type="PANTHER" id="PTHR38457">
    <property type="entry name" value="REGULATOR ABRB-RELATED"/>
    <property type="match status" value="1"/>
</dbReference>
<comment type="caution">
    <text evidence="2">The sequence shown here is derived from an EMBL/GenBank/DDBJ whole genome shotgun (WGS) entry which is preliminary data.</text>
</comment>
<keyword evidence="1" id="KW-0812">Transmembrane</keyword>
<protein>
    <submittedName>
        <fullName evidence="2">AbrB family transcriptional regulator</fullName>
    </submittedName>
</protein>
<dbReference type="InterPro" id="IPR007820">
    <property type="entry name" value="AbrB_fam"/>
</dbReference>
<evidence type="ECO:0000313" key="3">
    <source>
        <dbReference type="Proteomes" id="UP000285530"/>
    </source>
</evidence>
<dbReference type="GO" id="GO:0016020">
    <property type="term" value="C:membrane"/>
    <property type="evidence" value="ECO:0007669"/>
    <property type="project" value="InterPro"/>
</dbReference>
<dbReference type="Pfam" id="PF05145">
    <property type="entry name" value="AbrB"/>
    <property type="match status" value="1"/>
</dbReference>
<feature type="transmembrane region" description="Helical" evidence="1">
    <location>
        <begin position="257"/>
        <end position="285"/>
    </location>
</feature>
<dbReference type="PIRSF" id="PIRSF038991">
    <property type="entry name" value="Protein_AbrB"/>
    <property type="match status" value="1"/>
</dbReference>
<feature type="transmembrane region" description="Helical" evidence="1">
    <location>
        <begin position="229"/>
        <end position="250"/>
    </location>
</feature>
<feature type="transmembrane region" description="Helical" evidence="1">
    <location>
        <begin position="145"/>
        <end position="163"/>
    </location>
</feature>
<feature type="transmembrane region" description="Helical" evidence="1">
    <location>
        <begin position="82"/>
        <end position="104"/>
    </location>
</feature>